<comment type="caution">
    <text evidence="1">The sequence shown here is derived from an EMBL/GenBank/DDBJ whole genome shotgun (WGS) entry which is preliminary data.</text>
</comment>
<feature type="non-terminal residue" evidence="1">
    <location>
        <position position="1"/>
    </location>
</feature>
<sequence>GTQMAVPDADAAATAATAHLPDLRKAEAVTFLIRVAQATMAALREQGPTRLTTQQQQHLAALEQLYGLPGLSQWCQRLPANHATHVWWAILGPERVAAARAAAVQTPQTGGAVGAAGATASSRAASATVAAQRDPKPMGQSY</sequence>
<gene>
    <name evidence="1" type="ORF">Vafri_12408</name>
</gene>
<proteinExistence type="predicted"/>
<dbReference type="EMBL" id="BNCO01000027">
    <property type="protein sequence ID" value="GIL57208.1"/>
    <property type="molecule type" value="Genomic_DNA"/>
</dbReference>
<feature type="non-terminal residue" evidence="1">
    <location>
        <position position="142"/>
    </location>
</feature>
<evidence type="ECO:0000313" key="1">
    <source>
        <dbReference type="EMBL" id="GIL57208.1"/>
    </source>
</evidence>
<dbReference type="Proteomes" id="UP000747399">
    <property type="component" value="Unassembled WGS sequence"/>
</dbReference>
<evidence type="ECO:0000313" key="2">
    <source>
        <dbReference type="Proteomes" id="UP000747399"/>
    </source>
</evidence>
<reference evidence="1" key="1">
    <citation type="journal article" date="2021" name="Proc. Natl. Acad. Sci. U.S.A.">
        <title>Three genomes in the algal genus Volvox reveal the fate of a haploid sex-determining region after a transition to homothallism.</title>
        <authorList>
            <person name="Yamamoto K."/>
            <person name="Hamaji T."/>
            <person name="Kawai-Toyooka H."/>
            <person name="Matsuzaki R."/>
            <person name="Takahashi F."/>
            <person name="Nishimura Y."/>
            <person name="Kawachi M."/>
            <person name="Noguchi H."/>
            <person name="Minakuchi Y."/>
            <person name="Umen J.G."/>
            <person name="Toyoda A."/>
            <person name="Nozaki H."/>
        </authorList>
    </citation>
    <scope>NUCLEOTIDE SEQUENCE</scope>
    <source>
        <strain evidence="1">NIES-3780</strain>
    </source>
</reference>
<dbReference type="AlphaFoldDB" id="A0A8J4BAZ5"/>
<organism evidence="1 2">
    <name type="scientific">Volvox africanus</name>
    <dbReference type="NCBI Taxonomy" id="51714"/>
    <lineage>
        <taxon>Eukaryota</taxon>
        <taxon>Viridiplantae</taxon>
        <taxon>Chlorophyta</taxon>
        <taxon>core chlorophytes</taxon>
        <taxon>Chlorophyceae</taxon>
        <taxon>CS clade</taxon>
        <taxon>Chlamydomonadales</taxon>
        <taxon>Volvocaceae</taxon>
        <taxon>Volvox</taxon>
    </lineage>
</organism>
<protein>
    <submittedName>
        <fullName evidence="1">Uncharacterized protein</fullName>
    </submittedName>
</protein>
<name>A0A8J4BAZ5_9CHLO</name>
<keyword evidence="2" id="KW-1185">Reference proteome</keyword>
<accession>A0A8J4BAZ5</accession>